<evidence type="ECO:0000313" key="1">
    <source>
        <dbReference type="EMBL" id="UNA02530.1"/>
    </source>
</evidence>
<name>A0AAF1K1X5_9CAUD</name>
<accession>A0AAF1K1X5</accession>
<organism evidence="1 2">
    <name type="scientific">Enterobacter phage EP1</name>
    <dbReference type="NCBI Taxonomy" id="2918863"/>
    <lineage>
        <taxon>Viruses</taxon>
        <taxon>Duplodnaviria</taxon>
        <taxon>Heunggongvirae</taxon>
        <taxon>Uroviricota</taxon>
        <taxon>Caudoviricetes</taxon>
        <taxon>Autographivirales</taxon>
        <taxon>Autotranscriptaviridae</taxon>
        <taxon>Studiervirinae</taxon>
        <taxon>Kayfunavirus</taxon>
        <taxon>Kayfunavirus EP1</taxon>
    </lineage>
</organism>
<dbReference type="Proteomes" id="UP000829040">
    <property type="component" value="Segment"/>
</dbReference>
<reference evidence="2" key="1">
    <citation type="journal article" date="2022" name="MBio">
        <title>Phage Therapy for Mosquito Larval Control: a Proof-of-Principle Study.</title>
        <authorList>
            <person name="Tikhe C.V."/>
            <person name="Dimopoulos G."/>
        </authorList>
    </citation>
    <scope>NUCLEOTIDE SEQUENCE [LARGE SCALE GENOMIC DNA]</scope>
    <source>
        <strain evidence="2">EP1</strain>
    </source>
</reference>
<evidence type="ECO:0000313" key="2">
    <source>
        <dbReference type="Proteomes" id="UP000829040"/>
    </source>
</evidence>
<protein>
    <submittedName>
        <fullName evidence="1">Nucleotide kinase</fullName>
    </submittedName>
</protein>
<proteinExistence type="predicted"/>
<keyword evidence="2" id="KW-1185">Reference proteome</keyword>
<dbReference type="EMBL" id="OM457002">
    <property type="protein sequence ID" value="UNA02530.1"/>
    <property type="molecule type" value="Genomic_DNA"/>
</dbReference>
<dbReference type="GO" id="GO:0016301">
    <property type="term" value="F:kinase activity"/>
    <property type="evidence" value="ECO:0007669"/>
    <property type="project" value="UniProtKB-KW"/>
</dbReference>
<dbReference type="InterPro" id="IPR021739">
    <property type="entry name" value="SaV-like"/>
</dbReference>
<keyword evidence="1" id="KW-0808">Transferase</keyword>
<sequence>MTKHEQIVVKLVEQNTDKPDDHNSCSGTSCYGVDCSGCPFNDNDDGEMTLGKLRESLKPAVTDDGVRKPSYYQVFDGVESIEIIARSMTVSEFRGFCMGNVLKYRLRAGKKSELATMEKDLNKAAFYQELFDLHKGKCYDSK</sequence>
<dbReference type="Pfam" id="PF11753">
    <property type="entry name" value="DUF3310"/>
    <property type="match status" value="1"/>
</dbReference>
<keyword evidence="1" id="KW-0418">Kinase</keyword>